<dbReference type="RefSeq" id="WP_071855763.1">
    <property type="nucleotide sequence ID" value="NZ_JXLB01000014.1"/>
</dbReference>
<evidence type="ECO:0000259" key="2">
    <source>
        <dbReference type="Pfam" id="PF18449"/>
    </source>
</evidence>
<sequence length="106" mass="11346">MKYTKLITTLAVTAFLSSNLNVGIAYATENATVQAGITSQNPDVQKAIDAVNALFTDNTHTALAPTTTSQSIKDAKKLVTKILTVNRSYALELGKLCMKATDLLNK</sequence>
<evidence type="ECO:0000313" key="4">
    <source>
        <dbReference type="Proteomes" id="UP000182152"/>
    </source>
</evidence>
<dbReference type="AlphaFoldDB" id="A0A1L8WHM8"/>
<protein>
    <recommendedName>
        <fullName evidence="2">Pesticidal crystal protein Cry1Aa domain-containing protein</fullName>
    </recommendedName>
</protein>
<dbReference type="OrthoDB" id="2348328at2"/>
<evidence type="ECO:0000313" key="3">
    <source>
        <dbReference type="EMBL" id="OJG80530.1"/>
    </source>
</evidence>
<dbReference type="EMBL" id="JXLB01000014">
    <property type="protein sequence ID" value="OJG80530.1"/>
    <property type="molecule type" value="Genomic_DNA"/>
</dbReference>
<comment type="caution">
    <text evidence="3">The sequence shown here is derived from an EMBL/GenBank/DDBJ whole genome shotgun (WGS) entry which is preliminary data.</text>
</comment>
<feature type="domain" description="Pesticidal crystal protein Cry1Aa" evidence="2">
    <location>
        <begin position="44"/>
        <end position="105"/>
    </location>
</feature>
<evidence type="ECO:0000256" key="1">
    <source>
        <dbReference type="SAM" id="SignalP"/>
    </source>
</evidence>
<accession>A0A1L8WHM8</accession>
<reference evidence="3 4" key="1">
    <citation type="submission" date="2014-12" db="EMBL/GenBank/DDBJ databases">
        <title>Draft genome sequences of 29 type strains of Enterococci.</title>
        <authorList>
            <person name="Zhong Z."/>
            <person name="Sun Z."/>
            <person name="Liu W."/>
            <person name="Zhang W."/>
            <person name="Zhang H."/>
        </authorList>
    </citation>
    <scope>NUCLEOTIDE SEQUENCE [LARGE SCALE GENOMIC DNA]</scope>
    <source>
        <strain evidence="3 4">DSM 15687</strain>
    </source>
</reference>
<keyword evidence="4" id="KW-1185">Reference proteome</keyword>
<organism evidence="3 4">
    <name type="scientific">Enterococcus ratti</name>
    <dbReference type="NCBI Taxonomy" id="150033"/>
    <lineage>
        <taxon>Bacteria</taxon>
        <taxon>Bacillati</taxon>
        <taxon>Bacillota</taxon>
        <taxon>Bacilli</taxon>
        <taxon>Lactobacillales</taxon>
        <taxon>Enterococcaceae</taxon>
        <taxon>Enterococcus</taxon>
    </lineage>
</organism>
<name>A0A1L8WHM8_9ENTE</name>
<feature type="chain" id="PRO_5009881873" description="Pesticidal crystal protein Cry1Aa domain-containing protein" evidence="1">
    <location>
        <begin position="28"/>
        <end position="106"/>
    </location>
</feature>
<keyword evidence="1" id="KW-0732">Signal</keyword>
<dbReference type="Proteomes" id="UP000182152">
    <property type="component" value="Unassembled WGS sequence"/>
</dbReference>
<gene>
    <name evidence="3" type="ORF">RV14_GL000592</name>
</gene>
<dbReference type="InterPro" id="IPR054544">
    <property type="entry name" value="Pest_crys_Cry1Aa_dom-IV"/>
</dbReference>
<proteinExistence type="predicted"/>
<dbReference type="Pfam" id="PF18449">
    <property type="entry name" value="Endotoxin_C2"/>
    <property type="match status" value="1"/>
</dbReference>
<feature type="signal peptide" evidence="1">
    <location>
        <begin position="1"/>
        <end position="27"/>
    </location>
</feature>